<evidence type="ECO:0000256" key="6">
    <source>
        <dbReference type="ARBA" id="ARBA00023136"/>
    </source>
</evidence>
<dbReference type="AlphaFoldDB" id="A0A077WKW5"/>
<dbReference type="GO" id="GO:0043529">
    <property type="term" value="C:GET complex"/>
    <property type="evidence" value="ECO:0007669"/>
    <property type="project" value="InterPro"/>
</dbReference>
<protein>
    <submittedName>
        <fullName evidence="9">Uncharacterized protein</fullName>
    </submittedName>
</protein>
<name>A0A077WKW5_9FUNG</name>
<keyword evidence="5 7" id="KW-1133">Transmembrane helix</keyword>
<dbReference type="GO" id="GO:0071816">
    <property type="term" value="P:tail-anchored membrane protein insertion into ER membrane"/>
    <property type="evidence" value="ECO:0007669"/>
    <property type="project" value="InterPro"/>
</dbReference>
<dbReference type="Gene3D" id="1.10.287.660">
    <property type="entry name" value="Helix hairpin bin"/>
    <property type="match status" value="1"/>
</dbReference>
<accession>A0A077WKW5</accession>
<dbReference type="InterPro" id="IPR029012">
    <property type="entry name" value="Helix_hairpin_bin_sf"/>
</dbReference>
<organism evidence="9">
    <name type="scientific">Lichtheimia ramosa</name>
    <dbReference type="NCBI Taxonomy" id="688394"/>
    <lineage>
        <taxon>Eukaryota</taxon>
        <taxon>Fungi</taxon>
        <taxon>Fungi incertae sedis</taxon>
        <taxon>Mucoromycota</taxon>
        <taxon>Mucoromycotina</taxon>
        <taxon>Mucoromycetes</taxon>
        <taxon>Mucorales</taxon>
        <taxon>Lichtheimiaceae</taxon>
        <taxon>Lichtheimia</taxon>
    </lineage>
</organism>
<evidence type="ECO:0000256" key="8">
    <source>
        <dbReference type="SAM" id="Phobius"/>
    </source>
</evidence>
<dbReference type="PANTHER" id="PTHR42650:SF1">
    <property type="entry name" value="GUIDED ENTRY OF TAIL-ANCHORED PROTEINS FACTOR 1"/>
    <property type="match status" value="1"/>
</dbReference>
<dbReference type="InterPro" id="IPR028945">
    <property type="entry name" value="Get1"/>
</dbReference>
<dbReference type="HAMAP" id="MF_03113">
    <property type="entry name" value="Get1"/>
    <property type="match status" value="1"/>
</dbReference>
<dbReference type="GO" id="GO:0043495">
    <property type="term" value="F:protein-membrane adaptor activity"/>
    <property type="evidence" value="ECO:0007669"/>
    <property type="project" value="TreeGrafter"/>
</dbReference>
<evidence type="ECO:0000256" key="4">
    <source>
        <dbReference type="ARBA" id="ARBA00022824"/>
    </source>
</evidence>
<dbReference type="OrthoDB" id="69461at2759"/>
<dbReference type="GO" id="GO:0005789">
    <property type="term" value="C:endoplasmic reticulum membrane"/>
    <property type="evidence" value="ECO:0007669"/>
    <property type="project" value="UniProtKB-SubCell"/>
</dbReference>
<comment type="similarity">
    <text evidence="2 7">Belongs to the WRB/GET1 family.</text>
</comment>
<feature type="topological domain" description="Cytoplasmic" evidence="7">
    <location>
        <begin position="169"/>
        <end position="187"/>
    </location>
</feature>
<reference evidence="9" key="1">
    <citation type="journal article" date="2014" name="Genome Announc.">
        <title>De novo whole-genome sequence and genome annotation of Lichtheimia ramosa.</title>
        <authorList>
            <person name="Linde J."/>
            <person name="Schwartze V."/>
            <person name="Binder U."/>
            <person name="Lass-Florl C."/>
            <person name="Voigt K."/>
            <person name="Horn F."/>
        </authorList>
    </citation>
    <scope>NUCLEOTIDE SEQUENCE</scope>
    <source>
        <strain evidence="9">JMRC FSU:6197</strain>
    </source>
</reference>
<keyword evidence="3 7" id="KW-0812">Transmembrane</keyword>
<evidence type="ECO:0000313" key="9">
    <source>
        <dbReference type="EMBL" id="CDS07774.1"/>
    </source>
</evidence>
<sequence>MYLATLIFLYALITETILILGYSYVTRRAYQWYINFTKDKRVAKQQKLKRDLLVLKNELSQTSSQDEFAKWAKMRRKLDKGMADLEKLTSDINFNKASFELRAKSVLWFLVHGTRTIIVMWFARQATFYLPKGWFGPAEWFLWMPLAPKGAVSVAIWMSACRQVIKQSVSMFNDFVLHKIKADPVEN</sequence>
<dbReference type="PANTHER" id="PTHR42650">
    <property type="entry name" value="TAIL-ANCHORED PROTEIN INSERTION RECEPTOR WRB"/>
    <property type="match status" value="1"/>
</dbReference>
<evidence type="ECO:0000256" key="5">
    <source>
        <dbReference type="ARBA" id="ARBA00022989"/>
    </source>
</evidence>
<keyword evidence="7" id="KW-0813">Transport</keyword>
<feature type="transmembrane region" description="Helical" evidence="8">
    <location>
        <begin position="6"/>
        <end position="25"/>
    </location>
</feature>
<keyword evidence="6 7" id="KW-0472">Membrane</keyword>
<dbReference type="InterPro" id="IPR027538">
    <property type="entry name" value="Get1_fungi"/>
</dbReference>
<evidence type="ECO:0000256" key="7">
    <source>
        <dbReference type="HAMAP-Rule" id="MF_03113"/>
    </source>
</evidence>
<evidence type="ECO:0000256" key="3">
    <source>
        <dbReference type="ARBA" id="ARBA00022692"/>
    </source>
</evidence>
<evidence type="ECO:0000256" key="1">
    <source>
        <dbReference type="ARBA" id="ARBA00004477"/>
    </source>
</evidence>
<proteinExistence type="inferred from homology"/>
<feature type="transmembrane region" description="Helical" evidence="8">
    <location>
        <begin position="106"/>
        <end position="123"/>
    </location>
</feature>
<dbReference type="Pfam" id="PF04420">
    <property type="entry name" value="CHD5"/>
    <property type="match status" value="1"/>
</dbReference>
<dbReference type="EMBL" id="LK023324">
    <property type="protein sequence ID" value="CDS07774.1"/>
    <property type="molecule type" value="Genomic_DNA"/>
</dbReference>
<gene>
    <name evidence="7" type="primary">GET1</name>
    <name evidence="9" type="ORF">LRAMOSA01723</name>
</gene>
<feature type="transmembrane region" description="Helical" evidence="8">
    <location>
        <begin position="143"/>
        <end position="161"/>
    </location>
</feature>
<comment type="subcellular location">
    <subcellularLocation>
        <location evidence="1">Endoplasmic reticulum membrane</location>
        <topology evidence="1">Multi-pass membrane protein</topology>
    </subcellularLocation>
</comment>
<keyword evidence="4 7" id="KW-0256">Endoplasmic reticulum</keyword>
<feature type="topological domain" description="Lumenal" evidence="7">
    <location>
        <begin position="1"/>
        <end position="3"/>
    </location>
</feature>
<evidence type="ECO:0000256" key="2">
    <source>
        <dbReference type="ARBA" id="ARBA00010799"/>
    </source>
</evidence>
<comment type="caution">
    <text evidence="7">Lacks conserved residue(s) required for the propagation of feature annotation.</text>
</comment>